<gene>
    <name evidence="1" type="ORF">CDQ92_07605</name>
</gene>
<dbReference type="EMBL" id="NISK01000002">
    <property type="protein sequence ID" value="OWQ96958.1"/>
    <property type="molecule type" value="Genomic_DNA"/>
</dbReference>
<proteinExistence type="predicted"/>
<protein>
    <submittedName>
        <fullName evidence="1">Uncharacterized protein</fullName>
    </submittedName>
</protein>
<keyword evidence="2" id="KW-1185">Reference proteome</keyword>
<dbReference type="Proteomes" id="UP000197361">
    <property type="component" value="Unassembled WGS sequence"/>
</dbReference>
<accession>A0A246JV90</accession>
<organism evidence="1 2">
    <name type="scientific">Sphingopyxis bauzanensis</name>
    <dbReference type="NCBI Taxonomy" id="651663"/>
    <lineage>
        <taxon>Bacteria</taxon>
        <taxon>Pseudomonadati</taxon>
        <taxon>Pseudomonadota</taxon>
        <taxon>Alphaproteobacteria</taxon>
        <taxon>Sphingomonadales</taxon>
        <taxon>Sphingomonadaceae</taxon>
        <taxon>Sphingopyxis</taxon>
    </lineage>
</organism>
<evidence type="ECO:0000313" key="1">
    <source>
        <dbReference type="EMBL" id="OWQ96958.1"/>
    </source>
</evidence>
<comment type="caution">
    <text evidence="1">The sequence shown here is derived from an EMBL/GenBank/DDBJ whole genome shotgun (WGS) entry which is preliminary data.</text>
</comment>
<dbReference type="OrthoDB" id="7451210at2"/>
<reference evidence="1 2" key="1">
    <citation type="journal article" date="2010" name="Int. J. Syst. Evol. Microbiol.">
        <title>Sphingopyxis bauzanensis sp. nov., a psychrophilic bacterium isolated from soil.</title>
        <authorList>
            <person name="Zhang D.C."/>
            <person name="Liu H.C."/>
            <person name="Xin Y.H."/>
            <person name="Zhou Y.G."/>
            <person name="Schinner F."/>
            <person name="Margesin R."/>
        </authorList>
    </citation>
    <scope>NUCLEOTIDE SEQUENCE [LARGE SCALE GENOMIC DNA]</scope>
    <source>
        <strain evidence="1 2">DSM 22271</strain>
    </source>
</reference>
<sequence>MLLYSRNTIARCAGDARQRYGDATEVVVERQIGWSEARGASEEVAFWRAVRSSLAPGSSNAAIQRSRLSLRLS</sequence>
<dbReference type="AlphaFoldDB" id="A0A246JV90"/>
<dbReference type="RefSeq" id="WP_088440813.1">
    <property type="nucleotide sequence ID" value="NZ_BMMC01000003.1"/>
</dbReference>
<evidence type="ECO:0000313" key="2">
    <source>
        <dbReference type="Proteomes" id="UP000197361"/>
    </source>
</evidence>
<name>A0A246JV90_9SPHN</name>